<name>A0A0K2TLN8_LEPSM</name>
<accession>A0A0K2TLN8</accession>
<organism evidence="1">
    <name type="scientific">Lepeophtheirus salmonis</name>
    <name type="common">Salmon louse</name>
    <name type="synonym">Caligus salmonis</name>
    <dbReference type="NCBI Taxonomy" id="72036"/>
    <lineage>
        <taxon>Eukaryota</taxon>
        <taxon>Metazoa</taxon>
        <taxon>Ecdysozoa</taxon>
        <taxon>Arthropoda</taxon>
        <taxon>Crustacea</taxon>
        <taxon>Multicrustacea</taxon>
        <taxon>Hexanauplia</taxon>
        <taxon>Copepoda</taxon>
        <taxon>Siphonostomatoida</taxon>
        <taxon>Caligidae</taxon>
        <taxon>Lepeophtheirus</taxon>
    </lineage>
</organism>
<evidence type="ECO:0000313" key="1">
    <source>
        <dbReference type="EMBL" id="CDW26750.1"/>
    </source>
</evidence>
<proteinExistence type="predicted"/>
<protein>
    <submittedName>
        <fullName evidence="1">Uncharacterized protein</fullName>
    </submittedName>
</protein>
<dbReference type="EMBL" id="HACA01009389">
    <property type="protein sequence ID" value="CDW26750.1"/>
    <property type="molecule type" value="Transcribed_RNA"/>
</dbReference>
<dbReference type="AlphaFoldDB" id="A0A0K2TLN8"/>
<sequence length="61" mass="6870">MTKHIQNGMPHPPGDMKSHPCPYPSVLYFRRISRIGTLDSVSVKGILEPGIMSFDRFSLII</sequence>
<reference evidence="1" key="1">
    <citation type="submission" date="2014-05" db="EMBL/GenBank/DDBJ databases">
        <authorList>
            <person name="Chronopoulou M."/>
        </authorList>
    </citation>
    <scope>NUCLEOTIDE SEQUENCE</scope>
    <source>
        <tissue evidence="1">Whole organism</tissue>
    </source>
</reference>